<dbReference type="InterPro" id="IPR017907">
    <property type="entry name" value="Znf_RING_CS"/>
</dbReference>
<keyword evidence="5" id="KW-0862">Zinc</keyword>
<evidence type="ECO:0000256" key="3">
    <source>
        <dbReference type="ARBA" id="ARBA00022737"/>
    </source>
</evidence>
<name>A0A176VJ12_MARPO</name>
<dbReference type="Pfam" id="PF00400">
    <property type="entry name" value="WD40"/>
    <property type="match status" value="7"/>
</dbReference>
<gene>
    <name evidence="10" type="ORF">AXG93_209s1200</name>
</gene>
<dbReference type="InterPro" id="IPR019775">
    <property type="entry name" value="WD40_repeat_CS"/>
</dbReference>
<evidence type="ECO:0000256" key="2">
    <source>
        <dbReference type="ARBA" id="ARBA00022723"/>
    </source>
</evidence>
<dbReference type="SUPFAM" id="SSF50978">
    <property type="entry name" value="WD40 repeat-like"/>
    <property type="match status" value="1"/>
</dbReference>
<reference evidence="10" key="1">
    <citation type="submission" date="2016-03" db="EMBL/GenBank/DDBJ databases">
        <title>Mechanisms controlling the formation of the plant cell surface in tip-growing cells are functionally conserved among land plants.</title>
        <authorList>
            <person name="Honkanen S."/>
            <person name="Jones V.A."/>
            <person name="Morieri G."/>
            <person name="Champion C."/>
            <person name="Hetherington A.J."/>
            <person name="Kelly S."/>
            <person name="Saint-Marcoux D."/>
            <person name="Proust H."/>
            <person name="Prescott H."/>
            <person name="Dolan L."/>
        </authorList>
    </citation>
    <scope>NUCLEOTIDE SEQUENCE [LARGE SCALE GENOMIC DNA]</scope>
    <source>
        <tissue evidence="10">Whole gametophyte</tissue>
    </source>
</reference>
<protein>
    <recommendedName>
        <fullName evidence="9">RING-type domain-containing protein</fullName>
    </recommendedName>
</protein>
<dbReference type="GO" id="GO:0000398">
    <property type="term" value="P:mRNA splicing, via spliceosome"/>
    <property type="evidence" value="ECO:0007669"/>
    <property type="project" value="TreeGrafter"/>
</dbReference>
<feature type="repeat" description="WD" evidence="7">
    <location>
        <begin position="275"/>
        <end position="316"/>
    </location>
</feature>
<dbReference type="PROSITE" id="PS00518">
    <property type="entry name" value="ZF_RING_1"/>
    <property type="match status" value="1"/>
</dbReference>
<proteinExistence type="predicted"/>
<evidence type="ECO:0000256" key="6">
    <source>
        <dbReference type="PROSITE-ProRule" id="PRU00175"/>
    </source>
</evidence>
<dbReference type="Gene3D" id="2.130.10.10">
    <property type="entry name" value="YVTN repeat-like/Quinoprotein amine dehydrogenase"/>
    <property type="match status" value="3"/>
</dbReference>
<dbReference type="SMART" id="SM00184">
    <property type="entry name" value="RING"/>
    <property type="match status" value="1"/>
</dbReference>
<evidence type="ECO:0000313" key="11">
    <source>
        <dbReference type="Proteomes" id="UP000077202"/>
    </source>
</evidence>
<dbReference type="PANTHER" id="PTHR19846:SF0">
    <property type="entry name" value="PRE-MRNA PROCESSING FACTOR 4"/>
    <property type="match status" value="1"/>
</dbReference>
<evidence type="ECO:0000256" key="1">
    <source>
        <dbReference type="ARBA" id="ARBA00022574"/>
    </source>
</evidence>
<evidence type="ECO:0000256" key="5">
    <source>
        <dbReference type="ARBA" id="ARBA00022833"/>
    </source>
</evidence>
<dbReference type="GO" id="GO:0017070">
    <property type="term" value="F:U6 snRNA binding"/>
    <property type="evidence" value="ECO:0007669"/>
    <property type="project" value="TreeGrafter"/>
</dbReference>
<feature type="domain" description="RING-type" evidence="9">
    <location>
        <begin position="5"/>
        <end position="49"/>
    </location>
</feature>
<evidence type="ECO:0000256" key="4">
    <source>
        <dbReference type="ARBA" id="ARBA00022771"/>
    </source>
</evidence>
<dbReference type="SUPFAM" id="SSF57850">
    <property type="entry name" value="RING/U-box"/>
    <property type="match status" value="1"/>
</dbReference>
<keyword evidence="2" id="KW-0479">Metal-binding</keyword>
<dbReference type="InterPro" id="IPR020472">
    <property type="entry name" value="WD40_PAC1"/>
</dbReference>
<dbReference type="PROSITE" id="PS50082">
    <property type="entry name" value="WD_REPEATS_2"/>
    <property type="match status" value="6"/>
</dbReference>
<feature type="repeat" description="WD" evidence="7">
    <location>
        <begin position="443"/>
        <end position="475"/>
    </location>
</feature>
<evidence type="ECO:0000259" key="9">
    <source>
        <dbReference type="PROSITE" id="PS50089"/>
    </source>
</evidence>
<dbReference type="InterPro" id="IPR036322">
    <property type="entry name" value="WD40_repeat_dom_sf"/>
</dbReference>
<dbReference type="AlphaFoldDB" id="A0A176VJ12"/>
<sequence>MGLTCKICFERASDQEGGLQARITPCGHVFCTQCAAIWFRSDASCPVCRYAIPAPSALIPLYDHDSGIQSPSYGFDEKLEVGETVVLSSCVGESPEDSVSGDAQNDGSKRNSKKGGSGNSEHHDRSESKKEKCGDGFSNDRSALAMLFQKTVSDEEDVQALVGSRFRPTPRSSAADSSAAWDAENDVSYSGESTFPVHGIAVSPSGNLVATASWDHLCRVYDVHLEEEVSVLAGHLLGLYAVKFSPAKRDLVGTVSSDHTCRLWNTDNGECLRVLEGHTDEVNGLSFKQGTHLLATASDDKSSMIWDAEKGIPVTTLKGHRNGVYGVCFQPLGHLVATASFDFTAKLWDPRSAVDVQTLRGHQEDVIGVDIDDSGLLLATGSDDKTCRVWDLRMGSPLAVLQEHSGEVKRVCFSPFGKLLATTSGDTTVRLFNTSTFECLHILSSHSDHVFDAAWSPTADFLVTASHDRLWKLWQPKSSLYRASSLNPNFNRLRLT</sequence>
<dbReference type="PROSITE" id="PS50294">
    <property type="entry name" value="WD_REPEATS_REGION"/>
    <property type="match status" value="5"/>
</dbReference>
<dbReference type="PROSITE" id="PS00678">
    <property type="entry name" value="WD_REPEATS_1"/>
    <property type="match status" value="3"/>
</dbReference>
<dbReference type="PANTHER" id="PTHR19846">
    <property type="entry name" value="WD40 REPEAT PROTEIN"/>
    <property type="match status" value="1"/>
</dbReference>
<dbReference type="Proteomes" id="UP000077202">
    <property type="component" value="Unassembled WGS sequence"/>
</dbReference>
<dbReference type="InterPro" id="IPR001841">
    <property type="entry name" value="Znf_RING"/>
</dbReference>
<dbReference type="EMBL" id="LVLJ01003630">
    <property type="protein sequence ID" value="OAE20352.1"/>
    <property type="molecule type" value="Genomic_DNA"/>
</dbReference>
<dbReference type="InterPro" id="IPR015943">
    <property type="entry name" value="WD40/YVTN_repeat-like_dom_sf"/>
</dbReference>
<feature type="repeat" description="WD" evidence="7">
    <location>
        <begin position="401"/>
        <end position="442"/>
    </location>
</feature>
<dbReference type="Pfam" id="PF13639">
    <property type="entry name" value="zf-RING_2"/>
    <property type="match status" value="1"/>
</dbReference>
<keyword evidence="1 7" id="KW-0853">WD repeat</keyword>
<dbReference type="Gene3D" id="3.30.40.10">
    <property type="entry name" value="Zinc/RING finger domain, C3HC4 (zinc finger)"/>
    <property type="match status" value="1"/>
</dbReference>
<dbReference type="InterPro" id="IPR001680">
    <property type="entry name" value="WD40_rpt"/>
</dbReference>
<dbReference type="CDD" id="cd00200">
    <property type="entry name" value="WD40"/>
    <property type="match status" value="1"/>
</dbReference>
<feature type="repeat" description="WD" evidence="7">
    <location>
        <begin position="359"/>
        <end position="400"/>
    </location>
</feature>
<dbReference type="PRINTS" id="PR00320">
    <property type="entry name" value="GPROTEINBRPT"/>
</dbReference>
<dbReference type="InterPro" id="IPR013083">
    <property type="entry name" value="Znf_RING/FYVE/PHD"/>
</dbReference>
<keyword evidence="4 6" id="KW-0863">Zinc-finger</keyword>
<keyword evidence="3" id="KW-0677">Repeat</keyword>
<comment type="caution">
    <text evidence="10">The sequence shown here is derived from an EMBL/GenBank/DDBJ whole genome shotgun (WGS) entry which is preliminary data.</text>
</comment>
<feature type="repeat" description="WD" evidence="7">
    <location>
        <begin position="317"/>
        <end position="358"/>
    </location>
</feature>
<feature type="compositionally biased region" description="Basic and acidic residues" evidence="8">
    <location>
        <begin position="120"/>
        <end position="134"/>
    </location>
</feature>
<dbReference type="GO" id="GO:0008270">
    <property type="term" value="F:zinc ion binding"/>
    <property type="evidence" value="ECO:0007669"/>
    <property type="project" value="UniProtKB-KW"/>
</dbReference>
<evidence type="ECO:0000256" key="8">
    <source>
        <dbReference type="SAM" id="MobiDB-lite"/>
    </source>
</evidence>
<dbReference type="PROSITE" id="PS50089">
    <property type="entry name" value="ZF_RING_2"/>
    <property type="match status" value="1"/>
</dbReference>
<accession>A0A176VJ12</accession>
<evidence type="ECO:0000256" key="7">
    <source>
        <dbReference type="PROSITE-ProRule" id="PRU00221"/>
    </source>
</evidence>
<evidence type="ECO:0000313" key="10">
    <source>
        <dbReference type="EMBL" id="OAE20352.1"/>
    </source>
</evidence>
<feature type="repeat" description="WD" evidence="7">
    <location>
        <begin position="232"/>
        <end position="274"/>
    </location>
</feature>
<keyword evidence="11" id="KW-1185">Reference proteome</keyword>
<dbReference type="SMART" id="SM00320">
    <property type="entry name" value="WD40"/>
    <property type="match status" value="7"/>
</dbReference>
<dbReference type="GO" id="GO:0030621">
    <property type="term" value="F:U4 snRNA binding"/>
    <property type="evidence" value="ECO:0007669"/>
    <property type="project" value="TreeGrafter"/>
</dbReference>
<organism evidence="10 11">
    <name type="scientific">Marchantia polymorpha subsp. ruderalis</name>
    <dbReference type="NCBI Taxonomy" id="1480154"/>
    <lineage>
        <taxon>Eukaryota</taxon>
        <taxon>Viridiplantae</taxon>
        <taxon>Streptophyta</taxon>
        <taxon>Embryophyta</taxon>
        <taxon>Marchantiophyta</taxon>
        <taxon>Marchantiopsida</taxon>
        <taxon>Marchantiidae</taxon>
        <taxon>Marchantiales</taxon>
        <taxon>Marchantiaceae</taxon>
        <taxon>Marchantia</taxon>
    </lineage>
</organism>
<feature type="region of interest" description="Disordered" evidence="8">
    <location>
        <begin position="92"/>
        <end position="136"/>
    </location>
</feature>
<dbReference type="GO" id="GO:0046540">
    <property type="term" value="C:U4/U6 x U5 tri-snRNP complex"/>
    <property type="evidence" value="ECO:0007669"/>
    <property type="project" value="TreeGrafter"/>
</dbReference>